<dbReference type="Gene3D" id="3.90.550.10">
    <property type="entry name" value="Spore Coat Polysaccharide Biosynthesis Protein SpsA, Chain A"/>
    <property type="match status" value="1"/>
</dbReference>
<sequence length="698" mass="77337">MSGVPAPHAYPWARSALWRRALLGLLVLIPSVVASEFMVGILPHPGFDVIDDALAIVFGLLFGWVSIGLWTSVFGALVLLFGSRRWVSLPSPESGTQAKPGERTAVIMPIYREEPERVTAAVEVMYRALDEIGRLDEFDFFLLSDSDDPDAWVNEEVAWVNLRQRLGGGARVYYRRRRNNIKRKSGNVADFCRRWGARYGYMVVLDADSLMSGETLASLADAMRANPGVGLIQTVPSTVHQNTLFGRLQQFANRLYGPVFSAGLHFWQLGEGHYWGHNAIIRIAPFMQHCALPRLPGGGMLGGDILSHDFVEAALMRRAGWSVWLAHDLPGSYEEAPPTLLDELKRDRRWAQGNLQHVRLVFARGLNSAHRVVFVNGIMAYVSSLLWFVFLLLSSLEAVLHALIPPDYFPDKHVLFPVWPVWHPHWAITLAGFTLAVLFLPKVLAVLLAVLSGRAREFGGVVRLIAGALVESAFSVILAPVRMLFHTLFVLAILLGRQVRWGRQTRGDASTGWGDALRHHGPGTLLGVAWASAVYLLNPGYFWWLIPVMGAWVIAIPVSVWTSRVQAGTALRRAGLLLTPEEVAPPPLLQAFQGAMSAQAGDASRARGFIAAVVDPGVNAMHCALLRDRVGSVSEEVALSRRRLLLDALKLGPQALDRRQRMMLLTDGEALTELHWRVWSLREELARRWGLAVTREAG</sequence>
<dbReference type="GO" id="GO:0016758">
    <property type="term" value="F:hexosyltransferase activity"/>
    <property type="evidence" value="ECO:0007669"/>
    <property type="project" value="TreeGrafter"/>
</dbReference>
<evidence type="ECO:0000256" key="4">
    <source>
        <dbReference type="ARBA" id="ARBA00020585"/>
    </source>
</evidence>
<evidence type="ECO:0000256" key="7">
    <source>
        <dbReference type="ARBA" id="ARBA00022676"/>
    </source>
</evidence>
<dbReference type="InterPro" id="IPR001173">
    <property type="entry name" value="Glyco_trans_2-like"/>
</dbReference>
<feature type="transmembrane region" description="Helical" evidence="12">
    <location>
        <begin position="543"/>
        <end position="563"/>
    </location>
</feature>
<feature type="transmembrane region" description="Helical" evidence="12">
    <location>
        <begin position="21"/>
        <end position="42"/>
    </location>
</feature>
<dbReference type="InterPro" id="IPR050321">
    <property type="entry name" value="Glycosyltr_2/OpgH_subfam"/>
</dbReference>
<evidence type="ECO:0000256" key="10">
    <source>
        <dbReference type="ARBA" id="ARBA00022989"/>
    </source>
</evidence>
<evidence type="ECO:0000256" key="6">
    <source>
        <dbReference type="ARBA" id="ARBA00022519"/>
    </source>
</evidence>
<name>A0A1D8K5W4_9GAMM</name>
<keyword evidence="9 12" id="KW-0812">Transmembrane</keyword>
<feature type="transmembrane region" description="Helical" evidence="12">
    <location>
        <begin position="458"/>
        <end position="477"/>
    </location>
</feature>
<keyword evidence="6" id="KW-0997">Cell inner membrane</keyword>
<comment type="pathway">
    <text evidence="2">Glycan metabolism; osmoregulated periplasmic glucan (OPG) biosynthesis.</text>
</comment>
<dbReference type="NCBIfam" id="NF003958">
    <property type="entry name" value="PRK05454.2-1"/>
    <property type="match status" value="1"/>
</dbReference>
<dbReference type="AlphaFoldDB" id="A0A1D8K5W4"/>
<feature type="domain" description="Glycosyltransferase 2-like" evidence="13">
    <location>
        <begin position="203"/>
        <end position="420"/>
    </location>
</feature>
<keyword evidence="8 14" id="KW-0808">Transferase</keyword>
<evidence type="ECO:0000313" key="15">
    <source>
        <dbReference type="Proteomes" id="UP000095342"/>
    </source>
</evidence>
<dbReference type="PANTHER" id="PTHR43867">
    <property type="entry name" value="CELLULOSE SYNTHASE CATALYTIC SUBUNIT A [UDP-FORMING]"/>
    <property type="match status" value="1"/>
</dbReference>
<dbReference type="EMBL" id="CP017448">
    <property type="protein sequence ID" value="AOV16342.1"/>
    <property type="molecule type" value="Genomic_DNA"/>
</dbReference>
<reference evidence="14 15" key="1">
    <citation type="submission" date="2016-09" db="EMBL/GenBank/DDBJ databases">
        <title>Acidihalobacter prosperus V6 (DSM14174).</title>
        <authorList>
            <person name="Khaleque H.N."/>
            <person name="Ramsay J.P."/>
            <person name="Murphy R.J.T."/>
            <person name="Kaksonen A.H."/>
            <person name="Boxall N.J."/>
            <person name="Watkin E.L.J."/>
        </authorList>
    </citation>
    <scope>NUCLEOTIDE SEQUENCE [LARGE SCALE GENOMIC DNA]</scope>
    <source>
        <strain evidence="14 15">V6</strain>
    </source>
</reference>
<evidence type="ECO:0000256" key="3">
    <source>
        <dbReference type="ARBA" id="ARBA00009337"/>
    </source>
</evidence>
<dbReference type="CDD" id="cd04191">
    <property type="entry name" value="Glucan_BSP_MdoH"/>
    <property type="match status" value="1"/>
</dbReference>
<evidence type="ECO:0000256" key="8">
    <source>
        <dbReference type="ARBA" id="ARBA00022679"/>
    </source>
</evidence>
<accession>A0A1D8K5W4</accession>
<evidence type="ECO:0000313" key="14">
    <source>
        <dbReference type="EMBL" id="AOV16342.1"/>
    </source>
</evidence>
<keyword evidence="15" id="KW-1185">Reference proteome</keyword>
<dbReference type="RefSeq" id="WP_070071935.1">
    <property type="nucleotide sequence ID" value="NZ_CP017448.1"/>
</dbReference>
<dbReference type="Pfam" id="PF13632">
    <property type="entry name" value="Glyco_trans_2_3"/>
    <property type="match status" value="1"/>
</dbReference>
<dbReference type="NCBIfam" id="NF003962">
    <property type="entry name" value="PRK05454.2-5"/>
    <property type="match status" value="1"/>
</dbReference>
<dbReference type="SUPFAM" id="SSF53448">
    <property type="entry name" value="Nucleotide-diphospho-sugar transferases"/>
    <property type="match status" value="1"/>
</dbReference>
<dbReference type="InterPro" id="IPR029044">
    <property type="entry name" value="Nucleotide-diphossugar_trans"/>
</dbReference>
<dbReference type="Proteomes" id="UP000095342">
    <property type="component" value="Chromosome"/>
</dbReference>
<feature type="transmembrane region" description="Helical" evidence="12">
    <location>
        <begin position="54"/>
        <end position="81"/>
    </location>
</feature>
<evidence type="ECO:0000256" key="12">
    <source>
        <dbReference type="SAM" id="Phobius"/>
    </source>
</evidence>
<keyword evidence="5" id="KW-1003">Cell membrane</keyword>
<evidence type="ECO:0000256" key="11">
    <source>
        <dbReference type="ARBA" id="ARBA00023136"/>
    </source>
</evidence>
<evidence type="ECO:0000256" key="9">
    <source>
        <dbReference type="ARBA" id="ARBA00022692"/>
    </source>
</evidence>
<dbReference type="PANTHER" id="PTHR43867:SF5">
    <property type="entry name" value="GLUCANS BIOSYNTHESIS GLUCOSYLTRANSFERASE H"/>
    <property type="match status" value="1"/>
</dbReference>
<feature type="transmembrane region" description="Helical" evidence="12">
    <location>
        <begin position="378"/>
        <end position="404"/>
    </location>
</feature>
<feature type="transmembrane region" description="Helical" evidence="12">
    <location>
        <begin position="424"/>
        <end position="451"/>
    </location>
</feature>
<evidence type="ECO:0000256" key="2">
    <source>
        <dbReference type="ARBA" id="ARBA00005001"/>
    </source>
</evidence>
<evidence type="ECO:0000256" key="5">
    <source>
        <dbReference type="ARBA" id="ARBA00022475"/>
    </source>
</evidence>
<evidence type="ECO:0000256" key="1">
    <source>
        <dbReference type="ARBA" id="ARBA00004429"/>
    </source>
</evidence>
<keyword evidence="7" id="KW-0328">Glycosyltransferase</keyword>
<keyword evidence="11 12" id="KW-0472">Membrane</keyword>
<dbReference type="GO" id="GO:0005886">
    <property type="term" value="C:plasma membrane"/>
    <property type="evidence" value="ECO:0007669"/>
    <property type="project" value="UniProtKB-SubCell"/>
</dbReference>
<keyword evidence="10 12" id="KW-1133">Transmembrane helix</keyword>
<comment type="similarity">
    <text evidence="3">Belongs to the glycosyltransferase 2 family. OpgH subfamily.</text>
</comment>
<evidence type="ECO:0000259" key="13">
    <source>
        <dbReference type="Pfam" id="PF13632"/>
    </source>
</evidence>
<organism evidence="14 15">
    <name type="scientific">Acidihalobacter aeolianus</name>
    <dbReference type="NCBI Taxonomy" id="2792603"/>
    <lineage>
        <taxon>Bacteria</taxon>
        <taxon>Pseudomonadati</taxon>
        <taxon>Pseudomonadota</taxon>
        <taxon>Gammaproteobacteria</taxon>
        <taxon>Chromatiales</taxon>
        <taxon>Ectothiorhodospiraceae</taxon>
        <taxon>Acidihalobacter</taxon>
    </lineage>
</organism>
<gene>
    <name evidence="14" type="ORF">BJI67_03985</name>
</gene>
<dbReference type="KEGG" id="aaeo:BJI67_03985"/>
<comment type="subcellular location">
    <subcellularLocation>
        <location evidence="1">Cell inner membrane</location>
        <topology evidence="1">Multi-pass membrane protein</topology>
    </subcellularLocation>
</comment>
<proteinExistence type="inferred from homology"/>
<protein>
    <recommendedName>
        <fullName evidence="4">Glucans biosynthesis glucosyltransferase H</fullName>
    </recommendedName>
</protein>